<evidence type="ECO:0000313" key="1">
    <source>
        <dbReference type="EMBL" id="EGC18891.1"/>
    </source>
</evidence>
<evidence type="ECO:0000313" key="2">
    <source>
        <dbReference type="Proteomes" id="UP000005697"/>
    </source>
</evidence>
<proteinExistence type="predicted"/>
<dbReference type="STRING" id="888743.HMPREF9141_2584"/>
<keyword evidence="2" id="KW-1185">Reference proteome</keyword>
<dbReference type="AlphaFoldDB" id="F0FAG7"/>
<name>F0FAG7_9BACT</name>
<reference evidence="1 2" key="1">
    <citation type="submission" date="2011-01" db="EMBL/GenBank/DDBJ databases">
        <authorList>
            <person name="Muzny D."/>
            <person name="Qin X."/>
            <person name="Deng J."/>
            <person name="Jiang H."/>
            <person name="Liu Y."/>
            <person name="Qu J."/>
            <person name="Song X.-Z."/>
            <person name="Zhang L."/>
            <person name="Thornton R."/>
            <person name="Coyle M."/>
            <person name="Francisco L."/>
            <person name="Jackson L."/>
            <person name="Javaid M."/>
            <person name="Korchina V."/>
            <person name="Kovar C."/>
            <person name="Mata R."/>
            <person name="Mathew T."/>
            <person name="Ngo R."/>
            <person name="Nguyen L."/>
            <person name="Nguyen N."/>
            <person name="Okwuonu G."/>
            <person name="Ongeri F."/>
            <person name="Pham C."/>
            <person name="Simmons D."/>
            <person name="Wilczek-Boney K."/>
            <person name="Hale W."/>
            <person name="Jakkamsetti A."/>
            <person name="Pham P."/>
            <person name="Ruth R."/>
            <person name="San Lucas F."/>
            <person name="Warren J."/>
            <person name="Zhang J."/>
            <person name="Zhao Z."/>
            <person name="Zhou C."/>
            <person name="Zhu D."/>
            <person name="Lee S."/>
            <person name="Bess C."/>
            <person name="Blankenburg K."/>
            <person name="Forbes L."/>
            <person name="Fu Q."/>
            <person name="Gubbala S."/>
            <person name="Hirani K."/>
            <person name="Jayaseelan J.C."/>
            <person name="Lara F."/>
            <person name="Munidasa M."/>
            <person name="Palculict T."/>
            <person name="Patil S."/>
            <person name="Pu L.-L."/>
            <person name="Saada N."/>
            <person name="Tang L."/>
            <person name="Weissenberger G."/>
            <person name="Zhu Y."/>
            <person name="Hemphill L."/>
            <person name="Shang Y."/>
            <person name="Youmans B."/>
            <person name="Ayvaz T."/>
            <person name="Ross M."/>
            <person name="Santibanez J."/>
            <person name="Aqrawi P."/>
            <person name="Gross S."/>
            <person name="Joshi V."/>
            <person name="Fowler G."/>
            <person name="Nazareth L."/>
            <person name="Reid J."/>
            <person name="Worley K."/>
            <person name="Petrosino J."/>
            <person name="Highlander S."/>
            <person name="Gibbs R."/>
        </authorList>
    </citation>
    <scope>NUCLEOTIDE SEQUENCE [LARGE SCALE GENOMIC DNA]</scope>
    <source>
        <strain evidence="1 2">DSM 16608</strain>
    </source>
</reference>
<protein>
    <submittedName>
        <fullName evidence="1">Uncharacterized protein</fullName>
    </submittedName>
</protein>
<comment type="caution">
    <text evidence="1">The sequence shown here is derived from an EMBL/GenBank/DDBJ whole genome shotgun (WGS) entry which is preliminary data.</text>
</comment>
<dbReference type="Proteomes" id="UP000005697">
    <property type="component" value="Unassembled WGS sequence"/>
</dbReference>
<organism evidence="1 2">
    <name type="scientific">Prevotella multiformis DSM 16608</name>
    <dbReference type="NCBI Taxonomy" id="888743"/>
    <lineage>
        <taxon>Bacteria</taxon>
        <taxon>Pseudomonadati</taxon>
        <taxon>Bacteroidota</taxon>
        <taxon>Bacteroidia</taxon>
        <taxon>Bacteroidales</taxon>
        <taxon>Prevotellaceae</taxon>
        <taxon>Prevotella</taxon>
    </lineage>
</organism>
<dbReference type="HOGENOM" id="CLU_3121223_0_0_10"/>
<dbReference type="EMBL" id="AEWX01000043">
    <property type="protein sequence ID" value="EGC18891.1"/>
    <property type="molecule type" value="Genomic_DNA"/>
</dbReference>
<gene>
    <name evidence="1" type="ORF">HMPREF9141_2584</name>
</gene>
<accession>F0FAG7</accession>
<sequence>MRQGWPAGVFLLSCGIPGRPGRLKPSEAVGRTGLENVKDGIQFAIHTYEK</sequence>